<protein>
    <submittedName>
        <fullName evidence="1">Uncharacterized protein</fullName>
    </submittedName>
</protein>
<reference evidence="1" key="1">
    <citation type="submission" date="2019-06" db="EMBL/GenBank/DDBJ databases">
        <authorList>
            <person name="Zheng W."/>
        </authorList>
    </citation>
    <scope>NUCLEOTIDE SEQUENCE</scope>
    <source>
        <strain evidence="1">QDHG01</strain>
    </source>
</reference>
<keyword evidence="2" id="KW-1185">Reference proteome</keyword>
<dbReference type="EMBL" id="RRYP01003882">
    <property type="protein sequence ID" value="TNV83387.1"/>
    <property type="molecule type" value="Genomic_DNA"/>
</dbReference>
<comment type="caution">
    <text evidence="1">The sequence shown here is derived from an EMBL/GenBank/DDBJ whole genome shotgun (WGS) entry which is preliminary data.</text>
</comment>
<name>A0A8J8T5R2_HALGN</name>
<proteinExistence type="predicted"/>
<evidence type="ECO:0000313" key="1">
    <source>
        <dbReference type="EMBL" id="TNV83387.1"/>
    </source>
</evidence>
<gene>
    <name evidence="1" type="ORF">FGO68_gene6234</name>
</gene>
<sequence length="231" mass="26783">MEPASQQQPIVPNSRKLLAVGINYTRNNDKGEPQILSAKAQSELSDSPDQMISKLKLQVTDAEKICKIFKEKCDFKTIKQLKFDGLYRETFRSTFMEQIYTMNNCSDPAAVNPHILNVIFVGGHGFVHPINGDTIVVFHEYMRKEQQDILRFVNLDDIARMLARNKFMYTLFIVSTCREKFQKDKKQALEELISEYTIYKSQLPSEYEGLGPVDKTKVIQMRQQLINFQEE</sequence>
<evidence type="ECO:0000313" key="2">
    <source>
        <dbReference type="Proteomes" id="UP000785679"/>
    </source>
</evidence>
<dbReference type="AlphaFoldDB" id="A0A8J8T5R2"/>
<organism evidence="1 2">
    <name type="scientific">Halteria grandinella</name>
    <dbReference type="NCBI Taxonomy" id="5974"/>
    <lineage>
        <taxon>Eukaryota</taxon>
        <taxon>Sar</taxon>
        <taxon>Alveolata</taxon>
        <taxon>Ciliophora</taxon>
        <taxon>Intramacronucleata</taxon>
        <taxon>Spirotrichea</taxon>
        <taxon>Stichotrichia</taxon>
        <taxon>Sporadotrichida</taxon>
        <taxon>Halteriidae</taxon>
        <taxon>Halteria</taxon>
    </lineage>
</organism>
<dbReference type="Proteomes" id="UP000785679">
    <property type="component" value="Unassembled WGS sequence"/>
</dbReference>
<accession>A0A8J8T5R2</accession>